<reference evidence="2 3" key="1">
    <citation type="journal article" date="2015" name="Genome Announc.">
        <title>Expanding the biotechnology potential of lactobacilli through comparative genomics of 213 strains and associated genera.</title>
        <authorList>
            <person name="Sun Z."/>
            <person name="Harris H.M."/>
            <person name="McCann A."/>
            <person name="Guo C."/>
            <person name="Argimon S."/>
            <person name="Zhang W."/>
            <person name="Yang X."/>
            <person name="Jeffery I.B."/>
            <person name="Cooney J.C."/>
            <person name="Kagawa T.F."/>
            <person name="Liu W."/>
            <person name="Song Y."/>
            <person name="Salvetti E."/>
            <person name="Wrobel A."/>
            <person name="Rasinkangas P."/>
            <person name="Parkhill J."/>
            <person name="Rea M.C."/>
            <person name="O'Sullivan O."/>
            <person name="Ritari J."/>
            <person name="Douillard F.P."/>
            <person name="Paul Ross R."/>
            <person name="Yang R."/>
            <person name="Briner A.E."/>
            <person name="Felis G.E."/>
            <person name="de Vos W.M."/>
            <person name="Barrangou R."/>
            <person name="Klaenhammer T.R."/>
            <person name="Caufield P.W."/>
            <person name="Cui Y."/>
            <person name="Zhang H."/>
            <person name="O'Toole P.W."/>
        </authorList>
    </citation>
    <scope>NUCLEOTIDE SEQUENCE [LARGE SCALE GENOMIC DNA]</scope>
    <source>
        <strain evidence="2 3">DSM 18933</strain>
    </source>
</reference>
<organism evidence="2 3">
    <name type="scientific">Ligilactobacillus hayakitensis DSM 18933 = JCM 14209</name>
    <dbReference type="NCBI Taxonomy" id="1423755"/>
    <lineage>
        <taxon>Bacteria</taxon>
        <taxon>Bacillati</taxon>
        <taxon>Bacillota</taxon>
        <taxon>Bacilli</taxon>
        <taxon>Lactobacillales</taxon>
        <taxon>Lactobacillaceae</taxon>
        <taxon>Ligilactobacillus</taxon>
    </lineage>
</organism>
<protein>
    <submittedName>
        <fullName evidence="2">Uncharacterized protein</fullName>
    </submittedName>
</protein>
<evidence type="ECO:0000313" key="2">
    <source>
        <dbReference type="EMBL" id="KRM20295.1"/>
    </source>
</evidence>
<feature type="chain" id="PRO_5006412855" evidence="1">
    <location>
        <begin position="24"/>
        <end position="113"/>
    </location>
</feature>
<dbReference type="Proteomes" id="UP000051054">
    <property type="component" value="Unassembled WGS sequence"/>
</dbReference>
<evidence type="ECO:0000256" key="1">
    <source>
        <dbReference type="SAM" id="SignalP"/>
    </source>
</evidence>
<dbReference type="RefSeq" id="WP_025021952.1">
    <property type="nucleotide sequence ID" value="NZ_AZGD01000006.1"/>
</dbReference>
<feature type="signal peptide" evidence="1">
    <location>
        <begin position="1"/>
        <end position="23"/>
    </location>
</feature>
<keyword evidence="1" id="KW-0732">Signal</keyword>
<keyword evidence="3" id="KW-1185">Reference proteome</keyword>
<proteinExistence type="predicted"/>
<gene>
    <name evidence="2" type="ORF">FC40_GL000214</name>
</gene>
<name>A0A0R1WR02_9LACO</name>
<dbReference type="EMBL" id="AZGD01000006">
    <property type="protein sequence ID" value="KRM20295.1"/>
    <property type="molecule type" value="Genomic_DNA"/>
</dbReference>
<dbReference type="AlphaFoldDB" id="A0A0R1WR02"/>
<evidence type="ECO:0000313" key="3">
    <source>
        <dbReference type="Proteomes" id="UP000051054"/>
    </source>
</evidence>
<comment type="caution">
    <text evidence="2">The sequence shown here is derived from an EMBL/GenBank/DDBJ whole genome shotgun (WGS) entry which is preliminary data.</text>
</comment>
<sequence>MNSRKFILSIASLMTIGTLGAGAVEAKVTDEQVTKAAQRNFKMTDQEDARVAIVMYVKDEVKNGVVYEVERPVKVFETKKAAEDYVKANEDIHQYRRGLYTGELRIRVSYIER</sequence>
<accession>A0A0R1WR02</accession>
<dbReference type="PATRIC" id="fig|1423755.3.peg.230"/>